<organism evidence="1 2">
    <name type="scientific">Avena sativa</name>
    <name type="common">Oat</name>
    <dbReference type="NCBI Taxonomy" id="4498"/>
    <lineage>
        <taxon>Eukaryota</taxon>
        <taxon>Viridiplantae</taxon>
        <taxon>Streptophyta</taxon>
        <taxon>Embryophyta</taxon>
        <taxon>Tracheophyta</taxon>
        <taxon>Spermatophyta</taxon>
        <taxon>Magnoliopsida</taxon>
        <taxon>Liliopsida</taxon>
        <taxon>Poales</taxon>
        <taxon>Poaceae</taxon>
        <taxon>BOP clade</taxon>
        <taxon>Pooideae</taxon>
        <taxon>Poodae</taxon>
        <taxon>Poeae</taxon>
        <taxon>Poeae Chloroplast Group 1 (Aveneae type)</taxon>
        <taxon>Aveninae</taxon>
        <taxon>Avena</taxon>
    </lineage>
</organism>
<keyword evidence="2" id="KW-1185">Reference proteome</keyword>
<proteinExistence type="predicted"/>
<dbReference type="EnsemblPlants" id="AVESA.00010b.r2.3CG0485830.1">
    <property type="protein sequence ID" value="AVESA.00010b.r2.3CG0485830.1.CDS.1"/>
    <property type="gene ID" value="AVESA.00010b.r2.3CG0485830"/>
</dbReference>
<reference evidence="1" key="1">
    <citation type="submission" date="2021-05" db="EMBL/GenBank/DDBJ databases">
        <authorList>
            <person name="Scholz U."/>
            <person name="Mascher M."/>
            <person name="Fiebig A."/>
        </authorList>
    </citation>
    <scope>NUCLEOTIDE SEQUENCE [LARGE SCALE GENOMIC DNA]</scope>
</reference>
<name>A0ACD5VMQ6_AVESA</name>
<evidence type="ECO:0000313" key="1">
    <source>
        <dbReference type="EnsemblPlants" id="AVESA.00010b.r2.3CG0485830.1.CDS.1"/>
    </source>
</evidence>
<evidence type="ECO:0000313" key="2">
    <source>
        <dbReference type="Proteomes" id="UP001732700"/>
    </source>
</evidence>
<dbReference type="Proteomes" id="UP001732700">
    <property type="component" value="Chromosome 3C"/>
</dbReference>
<accession>A0ACD5VMQ6</accession>
<reference evidence="1" key="2">
    <citation type="submission" date="2025-09" db="UniProtKB">
        <authorList>
            <consortium name="EnsemblPlants"/>
        </authorList>
    </citation>
    <scope>IDENTIFICATION</scope>
</reference>
<sequence length="563" mass="62874">MANFEVEPERWLPWGHQIIDGGGTRLPRTYYYAAQDPLPQHQAWCVAIVEPKPPGALQEQWRNQVRDFLVGPLNRNVVEDQPSLFGVGLFQLSGPNACHALVQHGHFQLNNRFVRFVFASDAENHRSEQGFRHGWLMFLGIPPDYRTDLHIANAVMILLKIVKFQFWNNNDPIKDRVLVYASFPSPQLVPRDVTFGKFATVGGVKESWSAAVFIPSADFADALPAAEDPMPPDGNPHPLPGNLMQNDNLFVGPQYPEIGWDAAPWPHDQEDAGQQGNVPQQGDGMHDDQAEQDSQESFVMNASAQAASSEDMEAMGLQQQPNLELNVVPAPGPVYFDFLQVGRVHVFGPAIPPDMLWRRMFESMMPFLLSSQIPLALQSVPFEFLKLKRSWADAFDADKLWSFNHIPNQIAMKVHPRLHSKVARTLNFEQPDHSESSVSDPVFSATPDVGNKRRAPKTKRQILQPTVCRFTRSCLKKDGMRPHPIIEGGSRPKKKIRAKMLVVGNGTSDGGKDDQENQATIPATSVRLMQSVGVQLGIHPSKLTRDELEAGLSGQLSKESDDY</sequence>
<protein>
    <submittedName>
        <fullName evidence="1">Uncharacterized protein</fullName>
    </submittedName>
</protein>